<dbReference type="InterPro" id="IPR009072">
    <property type="entry name" value="Histone-fold"/>
</dbReference>
<dbReference type="GO" id="GO:0046982">
    <property type="term" value="F:protein heterodimerization activity"/>
    <property type="evidence" value="ECO:0007669"/>
    <property type="project" value="InterPro"/>
</dbReference>
<sequence length="126" mass="13647">MAPEVAPKVSKIAGDAKSMEKVGGKKRKNKKTPSNAIYIHRVLKQVNPKLRISSTAMSIMVSMVDDLFERLCVEAATLTKYTGRRTLSSNGIQSAARLVLPGELSKHAVSEGTKAIRRFSGPHAAE</sequence>
<dbReference type="Pfam" id="PF00125">
    <property type="entry name" value="Histone"/>
    <property type="match status" value="1"/>
</dbReference>
<dbReference type="GO" id="GO:0030527">
    <property type="term" value="F:structural constituent of chromatin"/>
    <property type="evidence" value="ECO:0007669"/>
    <property type="project" value="InterPro"/>
</dbReference>
<feature type="domain" description="Core Histone H2A/H2B/H3" evidence="3">
    <location>
        <begin position="20"/>
        <end position="98"/>
    </location>
</feature>
<evidence type="ECO:0000256" key="1">
    <source>
        <dbReference type="ARBA" id="ARBA00006846"/>
    </source>
</evidence>
<protein>
    <submittedName>
        <fullName evidence="5">Histone domain-containing protein</fullName>
    </submittedName>
</protein>
<evidence type="ECO:0000313" key="5">
    <source>
        <dbReference type="WBParaSite" id="L893_g6556.t1"/>
    </source>
</evidence>
<proteinExistence type="inferred from homology"/>
<dbReference type="SMART" id="SM00427">
    <property type="entry name" value="H2B"/>
    <property type="match status" value="1"/>
</dbReference>
<feature type="region of interest" description="Disordered" evidence="2">
    <location>
        <begin position="1"/>
        <end position="31"/>
    </location>
</feature>
<keyword evidence="4" id="KW-1185">Reference proteome</keyword>
<dbReference type="Gene3D" id="1.10.20.10">
    <property type="entry name" value="Histone, subunit A"/>
    <property type="match status" value="1"/>
</dbReference>
<dbReference type="PRINTS" id="PR00621">
    <property type="entry name" value="HISTONEH2B"/>
</dbReference>
<dbReference type="GO" id="GO:0000786">
    <property type="term" value="C:nucleosome"/>
    <property type="evidence" value="ECO:0007669"/>
    <property type="project" value="InterPro"/>
</dbReference>
<dbReference type="SUPFAM" id="SSF47113">
    <property type="entry name" value="Histone-fold"/>
    <property type="match status" value="1"/>
</dbReference>
<dbReference type="CDD" id="cd22910">
    <property type="entry name" value="HFD_H2B"/>
    <property type="match status" value="1"/>
</dbReference>
<comment type="similarity">
    <text evidence="1">Belongs to the histone H2B family.</text>
</comment>
<dbReference type="WBParaSite" id="L893_g6556.t1">
    <property type="protein sequence ID" value="L893_g6556.t1"/>
    <property type="gene ID" value="L893_g6556"/>
</dbReference>
<evidence type="ECO:0000256" key="2">
    <source>
        <dbReference type="SAM" id="MobiDB-lite"/>
    </source>
</evidence>
<dbReference type="GO" id="GO:0003677">
    <property type="term" value="F:DNA binding"/>
    <property type="evidence" value="ECO:0007669"/>
    <property type="project" value="InterPro"/>
</dbReference>
<accession>A0A1I8AJC7</accession>
<dbReference type="FunFam" id="1.10.20.10:FF:000043">
    <property type="entry name" value="Histone H2B"/>
    <property type="match status" value="1"/>
</dbReference>
<dbReference type="InterPro" id="IPR007125">
    <property type="entry name" value="H2A/H2B/H3"/>
</dbReference>
<name>A0A1I8AJC7_9BILA</name>
<dbReference type="GO" id="GO:0005634">
    <property type="term" value="C:nucleus"/>
    <property type="evidence" value="ECO:0007669"/>
    <property type="project" value="UniProtKB-ARBA"/>
</dbReference>
<organism evidence="4 5">
    <name type="scientific">Steinernema glaseri</name>
    <dbReference type="NCBI Taxonomy" id="37863"/>
    <lineage>
        <taxon>Eukaryota</taxon>
        <taxon>Metazoa</taxon>
        <taxon>Ecdysozoa</taxon>
        <taxon>Nematoda</taxon>
        <taxon>Chromadorea</taxon>
        <taxon>Rhabditida</taxon>
        <taxon>Tylenchina</taxon>
        <taxon>Panagrolaimomorpha</taxon>
        <taxon>Strongyloidoidea</taxon>
        <taxon>Steinernematidae</taxon>
        <taxon>Steinernema</taxon>
    </lineage>
</organism>
<evidence type="ECO:0000259" key="3">
    <source>
        <dbReference type="Pfam" id="PF00125"/>
    </source>
</evidence>
<dbReference type="InterPro" id="IPR000558">
    <property type="entry name" value="Histone_H2B"/>
</dbReference>
<dbReference type="PANTHER" id="PTHR23428">
    <property type="entry name" value="HISTONE H2B"/>
    <property type="match status" value="1"/>
</dbReference>
<reference evidence="5" key="1">
    <citation type="submission" date="2016-11" db="UniProtKB">
        <authorList>
            <consortium name="WormBaseParasite"/>
        </authorList>
    </citation>
    <scope>IDENTIFICATION</scope>
</reference>
<dbReference type="Proteomes" id="UP000095287">
    <property type="component" value="Unplaced"/>
</dbReference>
<evidence type="ECO:0000313" key="4">
    <source>
        <dbReference type="Proteomes" id="UP000095287"/>
    </source>
</evidence>
<dbReference type="AlphaFoldDB" id="A0A1I8AJC7"/>